<dbReference type="EMBL" id="CP159534">
    <property type="protein sequence ID" value="XCJ71315.1"/>
    <property type="molecule type" value="Genomic_DNA"/>
</dbReference>
<dbReference type="Pfam" id="PF20060">
    <property type="entry name" value="DUF6459"/>
    <property type="match status" value="1"/>
</dbReference>
<feature type="compositionally biased region" description="Basic residues" evidence="1">
    <location>
        <begin position="1"/>
        <end position="14"/>
    </location>
</feature>
<name>A0AAU8ISG1_9ACTN</name>
<sequence length="145" mass="16620">MQKVLSRRGPRRTSRPPARRDTRRPPRVGPQAPPHPAEHFTDLLLLVLTGHRPAVWFARHTRGHAFEDLLWLLAHRPLARTGPHPRVHDIGHYEPDSGVYEVFARISVGPRLHALAFRLARAEDLRWRCTAVDLDGRTPRETEAP</sequence>
<protein>
    <submittedName>
        <fullName evidence="2">Rv3235 family protein</fullName>
    </submittedName>
</protein>
<dbReference type="InterPro" id="IPR045596">
    <property type="entry name" value="DUF6459"/>
</dbReference>
<evidence type="ECO:0000313" key="2">
    <source>
        <dbReference type="EMBL" id="XCJ71315.1"/>
    </source>
</evidence>
<reference evidence="2" key="1">
    <citation type="submission" date="2024-06" db="EMBL/GenBank/DDBJ databases">
        <title>Streptomyces sp. strain HUAS MG91 genome sequences.</title>
        <authorList>
            <person name="Mo P."/>
        </authorList>
    </citation>
    <scope>NUCLEOTIDE SEQUENCE</scope>
    <source>
        <strain evidence="2">HUAS MG91</strain>
    </source>
</reference>
<feature type="region of interest" description="Disordered" evidence="1">
    <location>
        <begin position="1"/>
        <end position="36"/>
    </location>
</feature>
<proteinExistence type="predicted"/>
<dbReference type="RefSeq" id="WP_353942933.1">
    <property type="nucleotide sequence ID" value="NZ_CP159534.1"/>
</dbReference>
<dbReference type="KEGG" id="stac:ABII15_15615"/>
<organism evidence="2">
    <name type="scientific">Streptomyces tabacisoli</name>
    <dbReference type="NCBI Taxonomy" id="3156398"/>
    <lineage>
        <taxon>Bacteria</taxon>
        <taxon>Bacillati</taxon>
        <taxon>Actinomycetota</taxon>
        <taxon>Actinomycetes</taxon>
        <taxon>Kitasatosporales</taxon>
        <taxon>Streptomycetaceae</taxon>
        <taxon>Streptomyces</taxon>
    </lineage>
</organism>
<evidence type="ECO:0000256" key="1">
    <source>
        <dbReference type="SAM" id="MobiDB-lite"/>
    </source>
</evidence>
<accession>A0AAU8ISG1</accession>
<dbReference type="AlphaFoldDB" id="A0AAU8ISG1"/>
<gene>
    <name evidence="2" type="ORF">ABII15_15615</name>
</gene>